<feature type="domain" description="DUF8040" evidence="9">
    <location>
        <begin position="1"/>
        <end position="44"/>
    </location>
</feature>
<evidence type="ECO:0000256" key="7">
    <source>
        <dbReference type="ARBA" id="ARBA00023242"/>
    </source>
</evidence>
<evidence type="ECO:0000256" key="3">
    <source>
        <dbReference type="ARBA" id="ARBA00006958"/>
    </source>
</evidence>
<keyword evidence="5" id="KW-0479">Metal-binding</keyword>
<dbReference type="PANTHER" id="PTHR22930">
    <property type="match status" value="1"/>
</dbReference>
<dbReference type="InterPro" id="IPR058353">
    <property type="entry name" value="DUF8040"/>
</dbReference>
<comment type="cofactor">
    <cofactor evidence="1">
        <name>a divalent metal cation</name>
        <dbReference type="ChEBI" id="CHEBI:60240"/>
    </cofactor>
</comment>
<protein>
    <recommendedName>
        <fullName evidence="12">DDE Tnp4 domain-containing protein</fullName>
    </recommendedName>
</protein>
<comment type="similarity">
    <text evidence="3">Belongs to the HARBI1 family.</text>
</comment>
<evidence type="ECO:0000256" key="5">
    <source>
        <dbReference type="ARBA" id="ARBA00022723"/>
    </source>
</evidence>
<sequence length="244" mass="28272">MSVIEKVVIYLYTLVLNASNRHTQERFQHSGETISQVFRQVLHVDCIGAIDGTHVRASIAPKDQIPYIGRKGISFDMQFTFVWAGCEGITHNARIFLAAIKNPIIKFPKPPKEKYYLVDAGYPNMKGYLKPYKDAKYHLPEFRRGQPPSGLEEIFNRAHSSLRSVIERTFGVWNNRWHILDNMSAYPFKVQIKIVVASMTLHNYIRKKARGNRIFQIFNRNPEYVPFNILPNTEGIPIDTHIQR</sequence>
<evidence type="ECO:0000259" key="8">
    <source>
        <dbReference type="Pfam" id="PF13359"/>
    </source>
</evidence>
<name>A0ABQ9MU04_HEVBR</name>
<evidence type="ECO:0008006" key="12">
    <source>
        <dbReference type="Google" id="ProtNLM"/>
    </source>
</evidence>
<feature type="domain" description="DDE Tnp4" evidence="8">
    <location>
        <begin position="73"/>
        <end position="203"/>
    </location>
</feature>
<accession>A0ABQ9MU04</accession>
<evidence type="ECO:0000256" key="6">
    <source>
        <dbReference type="ARBA" id="ARBA00022801"/>
    </source>
</evidence>
<evidence type="ECO:0000313" key="10">
    <source>
        <dbReference type="EMBL" id="KAJ9183772.1"/>
    </source>
</evidence>
<dbReference type="EMBL" id="JARPOI010000004">
    <property type="protein sequence ID" value="KAJ9183772.1"/>
    <property type="molecule type" value="Genomic_DNA"/>
</dbReference>
<dbReference type="Proteomes" id="UP001174677">
    <property type="component" value="Chromosome 4"/>
</dbReference>
<proteinExistence type="inferred from homology"/>
<organism evidence="10 11">
    <name type="scientific">Hevea brasiliensis</name>
    <name type="common">Para rubber tree</name>
    <name type="synonym">Siphonia brasiliensis</name>
    <dbReference type="NCBI Taxonomy" id="3981"/>
    <lineage>
        <taxon>Eukaryota</taxon>
        <taxon>Viridiplantae</taxon>
        <taxon>Streptophyta</taxon>
        <taxon>Embryophyta</taxon>
        <taxon>Tracheophyta</taxon>
        <taxon>Spermatophyta</taxon>
        <taxon>Magnoliopsida</taxon>
        <taxon>eudicotyledons</taxon>
        <taxon>Gunneridae</taxon>
        <taxon>Pentapetalae</taxon>
        <taxon>rosids</taxon>
        <taxon>fabids</taxon>
        <taxon>Malpighiales</taxon>
        <taxon>Euphorbiaceae</taxon>
        <taxon>Crotonoideae</taxon>
        <taxon>Micrandreae</taxon>
        <taxon>Hevea</taxon>
    </lineage>
</organism>
<keyword evidence="4" id="KW-0540">Nuclease</keyword>
<evidence type="ECO:0000313" key="11">
    <source>
        <dbReference type="Proteomes" id="UP001174677"/>
    </source>
</evidence>
<dbReference type="PANTHER" id="PTHR22930:SF221">
    <property type="entry name" value="NUCLEASE HARBI1"/>
    <property type="match status" value="1"/>
</dbReference>
<dbReference type="Pfam" id="PF26138">
    <property type="entry name" value="DUF8040"/>
    <property type="match status" value="1"/>
</dbReference>
<reference evidence="10" key="1">
    <citation type="journal article" date="2023" name="Plant Biotechnol. J.">
        <title>Chromosome-level wild Hevea brasiliensis genome provides new tools for genomic-assisted breeding and valuable loci to elevate rubber yield.</title>
        <authorList>
            <person name="Cheng H."/>
            <person name="Song X."/>
            <person name="Hu Y."/>
            <person name="Wu T."/>
            <person name="Yang Q."/>
            <person name="An Z."/>
            <person name="Feng S."/>
            <person name="Deng Z."/>
            <person name="Wu W."/>
            <person name="Zeng X."/>
            <person name="Tu M."/>
            <person name="Wang X."/>
            <person name="Huang H."/>
        </authorList>
    </citation>
    <scope>NUCLEOTIDE SEQUENCE</scope>
    <source>
        <strain evidence="10">MT/VB/25A 57/8</strain>
    </source>
</reference>
<comment type="caution">
    <text evidence="10">The sequence shown here is derived from an EMBL/GenBank/DDBJ whole genome shotgun (WGS) entry which is preliminary data.</text>
</comment>
<evidence type="ECO:0000256" key="2">
    <source>
        <dbReference type="ARBA" id="ARBA00004123"/>
    </source>
</evidence>
<keyword evidence="6" id="KW-0378">Hydrolase</keyword>
<dbReference type="Pfam" id="PF13359">
    <property type="entry name" value="DDE_Tnp_4"/>
    <property type="match status" value="1"/>
</dbReference>
<dbReference type="InterPro" id="IPR027806">
    <property type="entry name" value="HARBI1_dom"/>
</dbReference>
<keyword evidence="7" id="KW-0539">Nucleus</keyword>
<evidence type="ECO:0000256" key="4">
    <source>
        <dbReference type="ARBA" id="ARBA00022722"/>
    </source>
</evidence>
<comment type="subcellular location">
    <subcellularLocation>
        <location evidence="2">Nucleus</location>
    </subcellularLocation>
</comment>
<evidence type="ECO:0000259" key="9">
    <source>
        <dbReference type="Pfam" id="PF26138"/>
    </source>
</evidence>
<gene>
    <name evidence="10" type="ORF">P3X46_007583</name>
</gene>
<evidence type="ECO:0000256" key="1">
    <source>
        <dbReference type="ARBA" id="ARBA00001968"/>
    </source>
</evidence>
<keyword evidence="11" id="KW-1185">Reference proteome</keyword>
<dbReference type="InterPro" id="IPR045249">
    <property type="entry name" value="HARBI1-like"/>
</dbReference>